<protein>
    <recommendedName>
        <fullName evidence="10">Energy-coupling factor ABC transporter permease</fullName>
    </recommendedName>
</protein>
<evidence type="ECO:0000256" key="4">
    <source>
        <dbReference type="ARBA" id="ARBA00022692"/>
    </source>
</evidence>
<feature type="transmembrane region" description="Helical" evidence="7">
    <location>
        <begin position="104"/>
        <end position="124"/>
    </location>
</feature>
<dbReference type="Gene3D" id="1.10.1760.20">
    <property type="match status" value="1"/>
</dbReference>
<reference evidence="8 9" key="1">
    <citation type="submission" date="2020-01" db="EMBL/GenBank/DDBJ databases">
        <authorList>
            <person name="Chen J."/>
            <person name="Zhu S."/>
            <person name="Yang J."/>
        </authorList>
    </citation>
    <scope>NUCLEOTIDE SEQUENCE [LARGE SCALE GENOMIC DNA]</scope>
    <source>
        <strain evidence="8 9">345S023</strain>
    </source>
</reference>
<proteinExistence type="predicted"/>
<feature type="transmembrane region" description="Helical" evidence="7">
    <location>
        <begin position="130"/>
        <end position="159"/>
    </location>
</feature>
<evidence type="ECO:0000313" key="9">
    <source>
        <dbReference type="Proteomes" id="UP000470213"/>
    </source>
</evidence>
<feature type="transmembrane region" description="Helical" evidence="7">
    <location>
        <begin position="171"/>
        <end position="197"/>
    </location>
</feature>
<evidence type="ECO:0000256" key="5">
    <source>
        <dbReference type="ARBA" id="ARBA00022989"/>
    </source>
</evidence>
<name>A0A7X5LJR4_9ALTE</name>
<evidence type="ECO:0000256" key="1">
    <source>
        <dbReference type="ARBA" id="ARBA00004651"/>
    </source>
</evidence>
<feature type="transmembrane region" description="Helical" evidence="7">
    <location>
        <begin position="75"/>
        <end position="97"/>
    </location>
</feature>
<organism evidence="8 9">
    <name type="scientific">Alteromonas profundi</name>
    <dbReference type="NCBI Taxonomy" id="2696062"/>
    <lineage>
        <taxon>Bacteria</taxon>
        <taxon>Pseudomonadati</taxon>
        <taxon>Pseudomonadota</taxon>
        <taxon>Gammaproteobacteria</taxon>
        <taxon>Alteromonadales</taxon>
        <taxon>Alteromonadaceae</taxon>
        <taxon>Alteromonas/Salinimonas group</taxon>
        <taxon>Alteromonas</taxon>
    </lineage>
</organism>
<evidence type="ECO:0008006" key="10">
    <source>
        <dbReference type="Google" id="ProtNLM"/>
    </source>
</evidence>
<dbReference type="AlphaFoldDB" id="A0A7X5LJR4"/>
<sequence length="213" mass="23802">MTSLQWVGLIGFVGVLAIAIKNISLSGLSKDRHQQHLVFGSAATLFTLWMLRVGIYDDLYVHVMGLSALTLMLGFRYAIITGALALLGATAAGYSSWQSFGIQGLLGIVLPIGLTYLIFMLAFHRISRHLFVYIFICAFFPGALTAAVKTFALGGYFYLDGIYQWDIIVDNYLLLIPLLVFPEAFFNGLAITMLVIYQPSWVYTFHDKFYLDK</sequence>
<evidence type="ECO:0000313" key="8">
    <source>
        <dbReference type="EMBL" id="NDV89980.1"/>
    </source>
</evidence>
<dbReference type="Pfam" id="PF01891">
    <property type="entry name" value="CbiM"/>
    <property type="match status" value="1"/>
</dbReference>
<dbReference type="Proteomes" id="UP000470213">
    <property type="component" value="Unassembled WGS sequence"/>
</dbReference>
<evidence type="ECO:0000256" key="2">
    <source>
        <dbReference type="ARBA" id="ARBA00022448"/>
    </source>
</evidence>
<dbReference type="InterPro" id="IPR002751">
    <property type="entry name" value="CbiM/NikMN"/>
</dbReference>
<keyword evidence="5 7" id="KW-1133">Transmembrane helix</keyword>
<gene>
    <name evidence="8" type="ORF">GTH32_02060</name>
</gene>
<keyword evidence="3" id="KW-1003">Cell membrane</keyword>
<feature type="transmembrane region" description="Helical" evidence="7">
    <location>
        <begin position="6"/>
        <end position="25"/>
    </location>
</feature>
<comment type="caution">
    <text evidence="8">The sequence shown here is derived from an EMBL/GenBank/DDBJ whole genome shotgun (WGS) entry which is preliminary data.</text>
</comment>
<dbReference type="EMBL" id="JAAAWN010000002">
    <property type="protein sequence ID" value="NDV89980.1"/>
    <property type="molecule type" value="Genomic_DNA"/>
</dbReference>
<comment type="subcellular location">
    <subcellularLocation>
        <location evidence="1">Cell membrane</location>
        <topology evidence="1">Multi-pass membrane protein</topology>
    </subcellularLocation>
</comment>
<dbReference type="RefSeq" id="WP_163083576.1">
    <property type="nucleotide sequence ID" value="NZ_JAAAWN010000002.1"/>
</dbReference>
<feature type="transmembrane region" description="Helical" evidence="7">
    <location>
        <begin position="37"/>
        <end position="55"/>
    </location>
</feature>
<keyword evidence="6 7" id="KW-0472">Membrane</keyword>
<evidence type="ECO:0000256" key="7">
    <source>
        <dbReference type="SAM" id="Phobius"/>
    </source>
</evidence>
<accession>A0A7X5LJR4</accession>
<keyword evidence="4 7" id="KW-0812">Transmembrane</keyword>
<evidence type="ECO:0000256" key="3">
    <source>
        <dbReference type="ARBA" id="ARBA00022475"/>
    </source>
</evidence>
<dbReference type="GO" id="GO:0000041">
    <property type="term" value="P:transition metal ion transport"/>
    <property type="evidence" value="ECO:0007669"/>
    <property type="project" value="InterPro"/>
</dbReference>
<keyword evidence="9" id="KW-1185">Reference proteome</keyword>
<dbReference type="GO" id="GO:0005886">
    <property type="term" value="C:plasma membrane"/>
    <property type="evidence" value="ECO:0007669"/>
    <property type="project" value="UniProtKB-SubCell"/>
</dbReference>
<keyword evidence="2" id="KW-0813">Transport</keyword>
<evidence type="ECO:0000256" key="6">
    <source>
        <dbReference type="ARBA" id="ARBA00023136"/>
    </source>
</evidence>